<dbReference type="InParanoid" id="A0A507AKF8"/>
<dbReference type="Pfam" id="PF01379">
    <property type="entry name" value="Porphobil_deam"/>
    <property type="match status" value="1"/>
</dbReference>
<evidence type="ECO:0000256" key="4">
    <source>
        <dbReference type="ARBA" id="ARBA00005638"/>
    </source>
</evidence>
<dbReference type="PIRSF" id="PIRSF001438">
    <property type="entry name" value="4pyrrol_synth_OHMeBilane_synth"/>
    <property type="match status" value="1"/>
</dbReference>
<dbReference type="InterPro" id="IPR022419">
    <property type="entry name" value="Porphobilin_deaminase_cofac_BS"/>
</dbReference>
<evidence type="ECO:0000256" key="11">
    <source>
        <dbReference type="ARBA" id="ARBA00033064"/>
    </source>
</evidence>
<dbReference type="GeneID" id="41975618"/>
<dbReference type="NCBIfam" id="TIGR00212">
    <property type="entry name" value="hemC"/>
    <property type="match status" value="1"/>
</dbReference>
<dbReference type="FunFam" id="3.40.190.10:FF:000086">
    <property type="entry name" value="Probable porphobilinogen deaminase"/>
    <property type="match status" value="1"/>
</dbReference>
<dbReference type="Gene3D" id="3.30.160.40">
    <property type="entry name" value="Porphobilinogen deaminase, C-terminal domain"/>
    <property type="match status" value="1"/>
</dbReference>
<dbReference type="PROSITE" id="PS00533">
    <property type="entry name" value="PORPHOBILINOGEN_DEAM"/>
    <property type="match status" value="1"/>
</dbReference>
<dbReference type="GO" id="GO:0005737">
    <property type="term" value="C:cytoplasm"/>
    <property type="evidence" value="ECO:0007669"/>
    <property type="project" value="TreeGrafter"/>
</dbReference>
<organism evidence="15 16">
    <name type="scientific">Thyridium curvatum</name>
    <dbReference type="NCBI Taxonomy" id="1093900"/>
    <lineage>
        <taxon>Eukaryota</taxon>
        <taxon>Fungi</taxon>
        <taxon>Dikarya</taxon>
        <taxon>Ascomycota</taxon>
        <taxon>Pezizomycotina</taxon>
        <taxon>Sordariomycetes</taxon>
        <taxon>Sordariomycetidae</taxon>
        <taxon>Thyridiales</taxon>
        <taxon>Thyridiaceae</taxon>
        <taxon>Thyridium</taxon>
    </lineage>
</organism>
<dbReference type="Gene3D" id="3.40.190.10">
    <property type="entry name" value="Periplasmic binding protein-like II"/>
    <property type="match status" value="2"/>
</dbReference>
<evidence type="ECO:0000256" key="10">
    <source>
        <dbReference type="ARBA" id="ARBA00030685"/>
    </source>
</evidence>
<evidence type="ECO:0000256" key="2">
    <source>
        <dbReference type="ARBA" id="ARBA00002869"/>
    </source>
</evidence>
<evidence type="ECO:0000313" key="15">
    <source>
        <dbReference type="EMBL" id="TPX10965.1"/>
    </source>
</evidence>
<dbReference type="SUPFAM" id="SSF53850">
    <property type="entry name" value="Periplasmic binding protein-like II"/>
    <property type="match status" value="1"/>
</dbReference>
<dbReference type="InterPro" id="IPR022417">
    <property type="entry name" value="Porphobilin_deaminase_N"/>
</dbReference>
<dbReference type="PRINTS" id="PR00151">
    <property type="entry name" value="PORPHBDMNASE"/>
</dbReference>
<evidence type="ECO:0000259" key="13">
    <source>
        <dbReference type="Pfam" id="PF01379"/>
    </source>
</evidence>
<dbReference type="STRING" id="1093900.A0A507AKF8"/>
<comment type="similarity">
    <text evidence="4">Belongs to the HMBS family.</text>
</comment>
<dbReference type="EC" id="2.5.1.61" evidence="5"/>
<dbReference type="FunFam" id="3.40.190.10:FF:000005">
    <property type="entry name" value="Porphobilinogen deaminase"/>
    <property type="match status" value="1"/>
</dbReference>
<keyword evidence="8" id="KW-0350">Heme biosynthesis</keyword>
<dbReference type="HAMAP" id="MF_00260">
    <property type="entry name" value="Porphobil_deam"/>
    <property type="match status" value="1"/>
</dbReference>
<comment type="function">
    <text evidence="2">Tetrapolymerization of the monopyrrole PBG into the hydroxymethylbilane pre-uroporphyrinogen in several discrete steps.</text>
</comment>
<dbReference type="InterPro" id="IPR000860">
    <property type="entry name" value="HemC"/>
</dbReference>
<dbReference type="InterPro" id="IPR022418">
    <property type="entry name" value="Porphobilinogen_deaminase_C"/>
</dbReference>
<evidence type="ECO:0000256" key="1">
    <source>
        <dbReference type="ARBA" id="ARBA00001916"/>
    </source>
</evidence>
<dbReference type="PANTHER" id="PTHR11557">
    <property type="entry name" value="PORPHOBILINOGEN DEAMINASE"/>
    <property type="match status" value="1"/>
</dbReference>
<evidence type="ECO:0000256" key="7">
    <source>
        <dbReference type="ARBA" id="ARBA00022679"/>
    </source>
</evidence>
<dbReference type="InterPro" id="IPR036803">
    <property type="entry name" value="Porphobilinogen_deaminase_C_sf"/>
</dbReference>
<gene>
    <name evidence="15" type="ORF">E0L32_008171</name>
</gene>
<evidence type="ECO:0000256" key="3">
    <source>
        <dbReference type="ARBA" id="ARBA00004735"/>
    </source>
</evidence>
<dbReference type="AlphaFoldDB" id="A0A507AKF8"/>
<dbReference type="Proteomes" id="UP000319257">
    <property type="component" value="Unassembled WGS sequence"/>
</dbReference>
<comment type="cofactor">
    <cofactor evidence="1">
        <name>dipyrromethane</name>
        <dbReference type="ChEBI" id="CHEBI:60342"/>
    </cofactor>
</comment>
<protein>
    <recommendedName>
        <fullName evidence="6">Porphobilinogen deaminase</fullName>
        <ecNumber evidence="5">2.5.1.61</ecNumber>
    </recommendedName>
    <alternativeName>
        <fullName evidence="11">Hydroxymethylbilane synthase</fullName>
    </alternativeName>
    <alternativeName>
        <fullName evidence="10">Pre-uroporphyrinogen synthase</fullName>
    </alternativeName>
</protein>
<dbReference type="FunCoup" id="A0A507AKF8">
    <property type="interactions" value="647"/>
</dbReference>
<name>A0A507AKF8_9PEZI</name>
<dbReference type="UniPathway" id="UPA00251">
    <property type="reaction ID" value="UER00319"/>
</dbReference>
<evidence type="ECO:0000313" key="16">
    <source>
        <dbReference type="Proteomes" id="UP000319257"/>
    </source>
</evidence>
<feature type="domain" description="Porphobilinogen deaminase N-terminal" evidence="13">
    <location>
        <begin position="13"/>
        <end position="238"/>
    </location>
</feature>
<dbReference type="GO" id="GO:0004418">
    <property type="term" value="F:hydroxymethylbilane synthase activity"/>
    <property type="evidence" value="ECO:0007669"/>
    <property type="project" value="UniProtKB-EC"/>
</dbReference>
<keyword evidence="9" id="KW-0627">Porphyrin biosynthesis</keyword>
<comment type="pathway">
    <text evidence="3">Porphyrin-containing compound metabolism; protoporphyrin-IX biosynthesis; coproporphyrinogen-III from 5-aminolevulinate: step 2/4.</text>
</comment>
<dbReference type="RefSeq" id="XP_030992676.1">
    <property type="nucleotide sequence ID" value="XM_031142995.1"/>
</dbReference>
<dbReference type="EMBL" id="SKBQ01000052">
    <property type="protein sequence ID" value="TPX10965.1"/>
    <property type="molecule type" value="Genomic_DNA"/>
</dbReference>
<feature type="domain" description="Porphobilinogen deaminase C-terminal" evidence="14">
    <location>
        <begin position="251"/>
        <end position="326"/>
    </location>
</feature>
<evidence type="ECO:0000256" key="9">
    <source>
        <dbReference type="ARBA" id="ARBA00023244"/>
    </source>
</evidence>
<keyword evidence="7" id="KW-0808">Transferase</keyword>
<reference evidence="15 16" key="1">
    <citation type="submission" date="2019-06" db="EMBL/GenBank/DDBJ databases">
        <title>Draft genome sequence of the filamentous fungus Phialemoniopsis curvata isolated from diesel fuel.</title>
        <authorList>
            <person name="Varaljay V.A."/>
            <person name="Lyon W.J."/>
            <person name="Crouch A.L."/>
            <person name="Drake C.E."/>
            <person name="Hollomon J.M."/>
            <person name="Nadeau L.J."/>
            <person name="Nunn H.S."/>
            <person name="Stevenson B.S."/>
            <person name="Bojanowski C.L."/>
            <person name="Crookes-Goodson W.J."/>
        </authorList>
    </citation>
    <scope>NUCLEOTIDE SEQUENCE [LARGE SCALE GENOMIC DNA]</scope>
    <source>
        <strain evidence="15 16">D216</strain>
    </source>
</reference>
<proteinExistence type="inferred from homology"/>
<dbReference type="OrthoDB" id="564646at2759"/>
<dbReference type="GO" id="GO:0006782">
    <property type="term" value="P:protoporphyrinogen IX biosynthetic process"/>
    <property type="evidence" value="ECO:0007669"/>
    <property type="project" value="UniProtKB-UniPathway"/>
</dbReference>
<evidence type="ECO:0000259" key="14">
    <source>
        <dbReference type="Pfam" id="PF03900"/>
    </source>
</evidence>
<dbReference type="SUPFAM" id="SSF54782">
    <property type="entry name" value="Porphobilinogen deaminase (hydroxymethylbilane synthase), C-terminal domain"/>
    <property type="match status" value="1"/>
</dbReference>
<comment type="catalytic activity">
    <reaction evidence="12">
        <text>4 porphobilinogen + H2O = hydroxymethylbilane + 4 NH4(+)</text>
        <dbReference type="Rhea" id="RHEA:13185"/>
        <dbReference type="ChEBI" id="CHEBI:15377"/>
        <dbReference type="ChEBI" id="CHEBI:28938"/>
        <dbReference type="ChEBI" id="CHEBI:57845"/>
        <dbReference type="ChEBI" id="CHEBI:58126"/>
        <dbReference type="EC" id="2.5.1.61"/>
    </reaction>
</comment>
<accession>A0A507AKF8</accession>
<evidence type="ECO:0000256" key="12">
    <source>
        <dbReference type="ARBA" id="ARBA00048169"/>
    </source>
</evidence>
<keyword evidence="16" id="KW-1185">Reference proteome</keyword>
<dbReference type="PANTHER" id="PTHR11557:SF0">
    <property type="entry name" value="PORPHOBILINOGEN DEAMINASE"/>
    <property type="match status" value="1"/>
</dbReference>
<dbReference type="Pfam" id="PF03900">
    <property type="entry name" value="Porphobil_deamC"/>
    <property type="match status" value="1"/>
</dbReference>
<evidence type="ECO:0000256" key="8">
    <source>
        <dbReference type="ARBA" id="ARBA00023133"/>
    </source>
</evidence>
<comment type="caution">
    <text evidence="15">The sequence shown here is derived from an EMBL/GenBank/DDBJ whole genome shotgun (WGS) entry which is preliminary data.</text>
</comment>
<dbReference type="FunFam" id="3.30.160.40:FF:000002">
    <property type="entry name" value="Porphobilinogen deaminase"/>
    <property type="match status" value="1"/>
</dbReference>
<sequence length="357" mass="38007">MASQQQQEGGATIRVGTRSSALAVVQAESVVAALQKAHPTLKFEIDAMKTMGDLDKITPLPDLGKGLWTSEFEAKLVANQLDLVVHSAKDMPTALPEGCVLGSVLEREDPRDVVIFRRTPKSADDTAPRDTYRQIADLPAGSIVGTSSVRRMAQLRRRYPALLFKDLRGNIDTRLRKLEAEGGAYDCIILAAAGMRRMDFGARISQYLDSRTPGGGGIMHAVGQGALGLECRDGDARVLDVVRSVAHMPTFLAVLAERYVMRTLEGGCSVPIGVETHWSDDMTTLTLKATVVSLDGKQGVEAETTQDVSTFADADAIGKVVSDELIAKGAQKILDEINAAKAAAPAAGPKLVPATAS</sequence>
<evidence type="ECO:0000256" key="6">
    <source>
        <dbReference type="ARBA" id="ARBA00016519"/>
    </source>
</evidence>
<evidence type="ECO:0000256" key="5">
    <source>
        <dbReference type="ARBA" id="ARBA00012655"/>
    </source>
</evidence>